<dbReference type="InterPro" id="IPR050226">
    <property type="entry name" value="NagZ_Beta-hexosaminidase"/>
</dbReference>
<keyword evidence="3 7" id="KW-0326">Glycosidase</keyword>
<dbReference type="EMBL" id="JAAMOZ010000001">
    <property type="protein sequence ID" value="NIH55602.1"/>
    <property type="molecule type" value="Genomic_DNA"/>
</dbReference>
<evidence type="ECO:0000313" key="8">
    <source>
        <dbReference type="Proteomes" id="UP000749311"/>
    </source>
</evidence>
<evidence type="ECO:0000256" key="2">
    <source>
        <dbReference type="ARBA" id="ARBA00022801"/>
    </source>
</evidence>
<dbReference type="PROSITE" id="PS00775">
    <property type="entry name" value="GLYCOSYL_HYDROL_F3"/>
    <property type="match status" value="1"/>
</dbReference>
<dbReference type="InterPro" id="IPR001764">
    <property type="entry name" value="Glyco_hydro_3_N"/>
</dbReference>
<dbReference type="PRINTS" id="PR00133">
    <property type="entry name" value="GLHYDRLASE3"/>
</dbReference>
<proteinExistence type="inferred from homology"/>
<reference evidence="7 8" key="1">
    <citation type="submission" date="2020-02" db="EMBL/GenBank/DDBJ databases">
        <title>Sequencing the genomes of 1000 actinobacteria strains.</title>
        <authorList>
            <person name="Klenk H.-P."/>
        </authorList>
    </citation>
    <scope>NUCLEOTIDE SEQUENCE [LARGE SCALE GENOMIC DNA]</scope>
    <source>
        <strain evidence="7 8">DSM 19609</strain>
    </source>
</reference>
<accession>A0ABX0SB40</accession>
<keyword evidence="5" id="KW-0732">Signal</keyword>
<protein>
    <submittedName>
        <fullName evidence="7">Beta-N-acetylhexosaminidase</fullName>
        <ecNumber evidence="7">3.2.1.52</ecNumber>
    </submittedName>
</protein>
<dbReference type="Pfam" id="PF00933">
    <property type="entry name" value="Glyco_hydro_3"/>
    <property type="match status" value="1"/>
</dbReference>
<evidence type="ECO:0000256" key="3">
    <source>
        <dbReference type="ARBA" id="ARBA00023295"/>
    </source>
</evidence>
<evidence type="ECO:0000256" key="4">
    <source>
        <dbReference type="SAM" id="MobiDB-lite"/>
    </source>
</evidence>
<dbReference type="InterPro" id="IPR017853">
    <property type="entry name" value="GH"/>
</dbReference>
<gene>
    <name evidence="7" type="ORF">FB473_000247</name>
</gene>
<keyword evidence="8" id="KW-1185">Reference proteome</keyword>
<dbReference type="PROSITE" id="PS51257">
    <property type="entry name" value="PROKAR_LIPOPROTEIN"/>
    <property type="match status" value="1"/>
</dbReference>
<keyword evidence="2 7" id="KW-0378">Hydrolase</keyword>
<dbReference type="GO" id="GO:0004563">
    <property type="term" value="F:beta-N-acetylhexosaminidase activity"/>
    <property type="evidence" value="ECO:0007669"/>
    <property type="project" value="UniProtKB-EC"/>
</dbReference>
<dbReference type="RefSeq" id="WP_167164082.1">
    <property type="nucleotide sequence ID" value="NZ_BAAAOO010000012.1"/>
</dbReference>
<feature type="signal peptide" evidence="5">
    <location>
        <begin position="1"/>
        <end position="24"/>
    </location>
</feature>
<dbReference type="InterPro" id="IPR019800">
    <property type="entry name" value="Glyco_hydro_3_AS"/>
</dbReference>
<evidence type="ECO:0000259" key="6">
    <source>
        <dbReference type="Pfam" id="PF00933"/>
    </source>
</evidence>
<feature type="chain" id="PRO_5047229414" evidence="5">
    <location>
        <begin position="25"/>
        <end position="400"/>
    </location>
</feature>
<evidence type="ECO:0000256" key="1">
    <source>
        <dbReference type="ARBA" id="ARBA00005336"/>
    </source>
</evidence>
<feature type="compositionally biased region" description="Low complexity" evidence="4">
    <location>
        <begin position="29"/>
        <end position="50"/>
    </location>
</feature>
<comment type="similarity">
    <text evidence="1">Belongs to the glycosyl hydrolase 3 family.</text>
</comment>
<dbReference type="Proteomes" id="UP000749311">
    <property type="component" value="Unassembled WGS sequence"/>
</dbReference>
<name>A0ABX0SB40_9ACTN</name>
<organism evidence="7 8">
    <name type="scientific">Brooklawnia cerclae</name>
    <dbReference type="NCBI Taxonomy" id="349934"/>
    <lineage>
        <taxon>Bacteria</taxon>
        <taxon>Bacillati</taxon>
        <taxon>Actinomycetota</taxon>
        <taxon>Actinomycetes</taxon>
        <taxon>Propionibacteriales</taxon>
        <taxon>Propionibacteriaceae</taxon>
        <taxon>Brooklawnia</taxon>
    </lineage>
</organism>
<dbReference type="EC" id="3.2.1.52" evidence="7"/>
<dbReference type="SUPFAM" id="SSF51445">
    <property type="entry name" value="(Trans)glycosidases"/>
    <property type="match status" value="1"/>
</dbReference>
<feature type="domain" description="Glycoside hydrolase family 3 N-terminal" evidence="6">
    <location>
        <begin position="71"/>
        <end position="363"/>
    </location>
</feature>
<dbReference type="PANTHER" id="PTHR30480">
    <property type="entry name" value="BETA-HEXOSAMINIDASE-RELATED"/>
    <property type="match status" value="1"/>
</dbReference>
<comment type="caution">
    <text evidence="7">The sequence shown here is derived from an EMBL/GenBank/DDBJ whole genome shotgun (WGS) entry which is preliminary data.</text>
</comment>
<dbReference type="Gene3D" id="3.20.20.300">
    <property type="entry name" value="Glycoside hydrolase, family 3, N-terminal domain"/>
    <property type="match status" value="1"/>
</dbReference>
<evidence type="ECO:0000256" key="5">
    <source>
        <dbReference type="SAM" id="SignalP"/>
    </source>
</evidence>
<sequence length="400" mass="40275">MTRGSGARIAAATAAASLVLAGCAQPPGGTPSTGVPTSPGSAVTPTVSSPTPSPTPHVACLTEAQQLSQADQVGQLYMEGVAAGVTVDQAAEDLAAGSAGSVILVGDRTDGLAATAQFVEQLQAAVPGEPLLIAVDQEGGAVQRLRGEGFSDIPAAAEQGQWADADLGSAWRTWGSELGEAGANIDLAPVADVVPADQVPYNAAIGQLQRGYGDDPAVVAAKVTQVVEGLGDAGVASSVKHFPGLGQVPENTDDAIGRDQVSTLTDDELVSFEQAIEAGANSVMVSSAIYTQVDPDHPAVFSQTIVTGILRQRMGFDGVVISDDLGVAAAVADYPADQRGTMFLRAGGDLVVAVDPDAVQAMIAGTLAEAQADPSFADELAVKAARVLALKQEIGLLSCA</sequence>
<dbReference type="PANTHER" id="PTHR30480:SF16">
    <property type="entry name" value="GLYCOSIDE HYDROLASE FAMILY 3 DOMAIN PROTEIN"/>
    <property type="match status" value="1"/>
</dbReference>
<feature type="region of interest" description="Disordered" evidence="4">
    <location>
        <begin position="29"/>
        <end position="56"/>
    </location>
</feature>
<dbReference type="InterPro" id="IPR036962">
    <property type="entry name" value="Glyco_hydro_3_N_sf"/>
</dbReference>
<evidence type="ECO:0000313" key="7">
    <source>
        <dbReference type="EMBL" id="NIH55602.1"/>
    </source>
</evidence>